<dbReference type="AlphaFoldDB" id="A0A843UMR4"/>
<evidence type="ECO:0000313" key="2">
    <source>
        <dbReference type="Proteomes" id="UP000652761"/>
    </source>
</evidence>
<proteinExistence type="predicted"/>
<keyword evidence="2" id="KW-1185">Reference proteome</keyword>
<reference evidence="1" key="1">
    <citation type="submission" date="2017-07" db="EMBL/GenBank/DDBJ databases">
        <title>Taro Niue Genome Assembly and Annotation.</title>
        <authorList>
            <person name="Atibalentja N."/>
            <person name="Keating K."/>
            <person name="Fields C.J."/>
        </authorList>
    </citation>
    <scope>NUCLEOTIDE SEQUENCE</scope>
    <source>
        <strain evidence="1">Niue_2</strain>
        <tissue evidence="1">Leaf</tissue>
    </source>
</reference>
<evidence type="ECO:0000313" key="1">
    <source>
        <dbReference type="EMBL" id="MQL83637.1"/>
    </source>
</evidence>
<comment type="caution">
    <text evidence="1">The sequence shown here is derived from an EMBL/GenBank/DDBJ whole genome shotgun (WGS) entry which is preliminary data.</text>
</comment>
<dbReference type="Proteomes" id="UP000652761">
    <property type="component" value="Unassembled WGS sequence"/>
</dbReference>
<name>A0A843UMR4_COLES</name>
<protein>
    <submittedName>
        <fullName evidence="1">Uncharacterized protein</fullName>
    </submittedName>
</protein>
<sequence>MRDRLFYLHHLQYCGFVGAQSDCV</sequence>
<organism evidence="1 2">
    <name type="scientific">Colocasia esculenta</name>
    <name type="common">Wild taro</name>
    <name type="synonym">Arum esculentum</name>
    <dbReference type="NCBI Taxonomy" id="4460"/>
    <lineage>
        <taxon>Eukaryota</taxon>
        <taxon>Viridiplantae</taxon>
        <taxon>Streptophyta</taxon>
        <taxon>Embryophyta</taxon>
        <taxon>Tracheophyta</taxon>
        <taxon>Spermatophyta</taxon>
        <taxon>Magnoliopsida</taxon>
        <taxon>Liliopsida</taxon>
        <taxon>Araceae</taxon>
        <taxon>Aroideae</taxon>
        <taxon>Colocasieae</taxon>
        <taxon>Colocasia</taxon>
    </lineage>
</organism>
<accession>A0A843UMR4</accession>
<gene>
    <name evidence="1" type="ORF">Taro_016122</name>
</gene>
<dbReference type="EMBL" id="NMUH01000708">
    <property type="protein sequence ID" value="MQL83637.1"/>
    <property type="molecule type" value="Genomic_DNA"/>
</dbReference>